<dbReference type="CDD" id="cd02247">
    <property type="entry name" value="cupin_pirin_C"/>
    <property type="match status" value="1"/>
</dbReference>
<comment type="cofactor">
    <cofactor evidence="2">
        <name>Fe cation</name>
        <dbReference type="ChEBI" id="CHEBI:24875"/>
    </cofactor>
    <text evidence="2">Binds 1 Fe cation per subunit.</text>
</comment>
<feature type="domain" description="Pirin C-terminal" evidence="5">
    <location>
        <begin position="174"/>
        <end position="273"/>
    </location>
</feature>
<dbReference type="Gene3D" id="2.60.120.10">
    <property type="entry name" value="Jelly Rolls"/>
    <property type="match status" value="2"/>
</dbReference>
<keyword evidence="2" id="KW-0479">Metal-binding</keyword>
<evidence type="ECO:0000256" key="1">
    <source>
        <dbReference type="ARBA" id="ARBA00008416"/>
    </source>
</evidence>
<feature type="domain" description="Pirin N-terminal" evidence="4">
    <location>
        <begin position="28"/>
        <end position="119"/>
    </location>
</feature>
<gene>
    <name evidence="6" type="ORF">SAMN05216508_101182</name>
</gene>
<dbReference type="Proteomes" id="UP000198817">
    <property type="component" value="Unassembled WGS sequence"/>
</dbReference>
<reference evidence="6 7" key="1">
    <citation type="submission" date="2016-10" db="EMBL/GenBank/DDBJ databases">
        <authorList>
            <person name="de Groot N.N."/>
        </authorList>
    </citation>
    <scope>NUCLEOTIDE SEQUENCE [LARGE SCALE GENOMIC DNA]</scope>
    <source>
        <strain evidence="6 7">KHGC13</strain>
    </source>
</reference>
<organism evidence="6 7">
    <name type="scientific">Eubacterium pyruvativorans</name>
    <dbReference type="NCBI Taxonomy" id="155865"/>
    <lineage>
        <taxon>Bacteria</taxon>
        <taxon>Bacillati</taxon>
        <taxon>Bacillota</taxon>
        <taxon>Clostridia</taxon>
        <taxon>Eubacteriales</taxon>
        <taxon>Eubacteriaceae</taxon>
        <taxon>Eubacterium</taxon>
    </lineage>
</organism>
<dbReference type="Pfam" id="PF02678">
    <property type="entry name" value="Pirin"/>
    <property type="match status" value="1"/>
</dbReference>
<protein>
    <recommendedName>
        <fullName evidence="8">Pirin family protein</fullName>
    </recommendedName>
</protein>
<accession>A0A1I7F1I7</accession>
<feature type="binding site" evidence="2">
    <location>
        <position position="61"/>
    </location>
    <ligand>
        <name>Fe cation</name>
        <dbReference type="ChEBI" id="CHEBI:24875"/>
    </ligand>
</feature>
<dbReference type="EMBL" id="FPBT01000001">
    <property type="protein sequence ID" value="SFU30036.1"/>
    <property type="molecule type" value="Genomic_DNA"/>
</dbReference>
<feature type="binding site" evidence="2">
    <location>
        <position position="103"/>
    </location>
    <ligand>
        <name>Fe cation</name>
        <dbReference type="ChEBI" id="CHEBI:24875"/>
    </ligand>
</feature>
<evidence type="ECO:0000256" key="2">
    <source>
        <dbReference type="PIRSR" id="PIRSR006232-1"/>
    </source>
</evidence>
<keyword evidence="2" id="KW-0408">Iron</keyword>
<dbReference type="InterPro" id="IPR011051">
    <property type="entry name" value="RmlC_Cupin_sf"/>
</dbReference>
<dbReference type="GO" id="GO:0046872">
    <property type="term" value="F:metal ion binding"/>
    <property type="evidence" value="ECO:0007669"/>
    <property type="project" value="UniProtKB-KW"/>
</dbReference>
<evidence type="ECO:0000256" key="3">
    <source>
        <dbReference type="RuleBase" id="RU003457"/>
    </source>
</evidence>
<proteinExistence type="inferred from homology"/>
<dbReference type="Pfam" id="PF05726">
    <property type="entry name" value="Pirin_C"/>
    <property type="match status" value="1"/>
</dbReference>
<evidence type="ECO:0000259" key="4">
    <source>
        <dbReference type="Pfam" id="PF02678"/>
    </source>
</evidence>
<feature type="binding site" evidence="2">
    <location>
        <position position="105"/>
    </location>
    <ligand>
        <name>Fe cation</name>
        <dbReference type="ChEBI" id="CHEBI:24875"/>
    </ligand>
</feature>
<evidence type="ECO:0000313" key="6">
    <source>
        <dbReference type="EMBL" id="SFU30036.1"/>
    </source>
</evidence>
<evidence type="ECO:0000313" key="7">
    <source>
        <dbReference type="Proteomes" id="UP000198817"/>
    </source>
</evidence>
<dbReference type="InterPro" id="IPR014710">
    <property type="entry name" value="RmlC-like_jellyroll"/>
</dbReference>
<dbReference type="AlphaFoldDB" id="A0A1I7F1I7"/>
<dbReference type="InterPro" id="IPR012093">
    <property type="entry name" value="Pirin"/>
</dbReference>
<evidence type="ECO:0000259" key="5">
    <source>
        <dbReference type="Pfam" id="PF05726"/>
    </source>
</evidence>
<dbReference type="PIRSF" id="PIRSF006232">
    <property type="entry name" value="Pirin"/>
    <property type="match status" value="1"/>
</dbReference>
<dbReference type="InterPro" id="IPR003829">
    <property type="entry name" value="Pirin_N_dom"/>
</dbReference>
<dbReference type="SUPFAM" id="SSF51182">
    <property type="entry name" value="RmlC-like cupins"/>
    <property type="match status" value="1"/>
</dbReference>
<dbReference type="InterPro" id="IPR008778">
    <property type="entry name" value="Pirin_C_dom"/>
</dbReference>
<keyword evidence="7" id="KW-1185">Reference proteome</keyword>
<dbReference type="PANTHER" id="PTHR13903:SF8">
    <property type="entry name" value="PIRIN"/>
    <property type="match status" value="1"/>
</dbReference>
<sequence>MMNRKVIDQTRGQRARDGAGVSLVRVLGIRTTDRYDPFLMLDAFDSSDPEDYIAGFPPHPHRGIETVTFLSRGQMTHRDHLGTEAVIHDGEAQWLTAGSGAEHSEMPSGERMLGTQLWLNLPAEWKMKAAPAYHGITNDEIQEYPLEGGRLRLVTGNYLDHEGWQGRYLPLDFYDIHLDSHAAVEIPVREGWAAFLFTLRGDVTVSGTPVYEKTAVRLGEGDRVLLETGEEAAELLLYSSRRLDEPVAWYGPIVMNTQEELQQAFDDLENGTFIKEAADYSDR</sequence>
<dbReference type="STRING" id="155865.SAMN05216515_10539"/>
<name>A0A1I7F1I7_9FIRM</name>
<evidence type="ECO:0008006" key="8">
    <source>
        <dbReference type="Google" id="ProtNLM"/>
    </source>
</evidence>
<dbReference type="CDD" id="cd02909">
    <property type="entry name" value="cupin_pirin_N"/>
    <property type="match status" value="1"/>
</dbReference>
<dbReference type="RefSeq" id="WP_341439744.1">
    <property type="nucleotide sequence ID" value="NZ_FOWF01000005.1"/>
</dbReference>
<dbReference type="PANTHER" id="PTHR13903">
    <property type="entry name" value="PIRIN-RELATED"/>
    <property type="match status" value="1"/>
</dbReference>
<feature type="binding site" evidence="2">
    <location>
        <position position="59"/>
    </location>
    <ligand>
        <name>Fe cation</name>
        <dbReference type="ChEBI" id="CHEBI:24875"/>
    </ligand>
</feature>
<comment type="similarity">
    <text evidence="1 3">Belongs to the pirin family.</text>
</comment>